<evidence type="ECO:0000313" key="4">
    <source>
        <dbReference type="Proteomes" id="UP001230951"/>
    </source>
</evidence>
<evidence type="ECO:0000313" key="2">
    <source>
        <dbReference type="EMBL" id="MDP9905430.1"/>
    </source>
</evidence>
<comment type="caution">
    <text evidence="2">The sequence shown here is derived from an EMBL/GenBank/DDBJ whole genome shotgun (WGS) entry which is preliminary data.</text>
</comment>
<dbReference type="EMBL" id="JAUSTF010000001">
    <property type="protein sequence ID" value="MDQ0178830.1"/>
    <property type="molecule type" value="Genomic_DNA"/>
</dbReference>
<gene>
    <name evidence="2" type="ORF">J2S90_002401</name>
    <name evidence="3" type="ORF">J2S93_000237</name>
</gene>
<protein>
    <submittedName>
        <fullName evidence="2">Uncharacterized protein</fullName>
    </submittedName>
</protein>
<dbReference type="Proteomes" id="UP001230951">
    <property type="component" value="Unassembled WGS sequence"/>
</dbReference>
<dbReference type="RefSeq" id="WP_306961478.1">
    <property type="nucleotide sequence ID" value="NZ_JAUSRG010000006.1"/>
</dbReference>
<accession>A0AAW8DGJ2</accession>
<keyword evidence="4" id="KW-1185">Reference proteome</keyword>
<sequence>MGSPPGPATHRGHPIGDAGTYPDGTFPAGVLMTAPPGEVKSALPLESEFGVFEAPLEDYDVVELTRFARPLMRGRLAFGDCFAAPVPGAG</sequence>
<organism evidence="2 5">
    <name type="scientific">Arthrobacter bambusae</name>
    <dbReference type="NCBI Taxonomy" id="1338426"/>
    <lineage>
        <taxon>Bacteria</taxon>
        <taxon>Bacillati</taxon>
        <taxon>Actinomycetota</taxon>
        <taxon>Actinomycetes</taxon>
        <taxon>Micrococcales</taxon>
        <taxon>Micrococcaceae</taxon>
        <taxon>Arthrobacter</taxon>
    </lineage>
</organism>
<dbReference type="AlphaFoldDB" id="A0AAW8DGJ2"/>
<name>A0AAW8DGJ2_9MICC</name>
<evidence type="ECO:0000313" key="3">
    <source>
        <dbReference type="EMBL" id="MDQ0178830.1"/>
    </source>
</evidence>
<dbReference type="EMBL" id="JAUSRG010000006">
    <property type="protein sequence ID" value="MDP9905430.1"/>
    <property type="molecule type" value="Genomic_DNA"/>
</dbReference>
<feature type="region of interest" description="Disordered" evidence="1">
    <location>
        <begin position="1"/>
        <end position="22"/>
    </location>
</feature>
<evidence type="ECO:0000256" key="1">
    <source>
        <dbReference type="SAM" id="MobiDB-lite"/>
    </source>
</evidence>
<dbReference type="Proteomes" id="UP001242995">
    <property type="component" value="Unassembled WGS sequence"/>
</dbReference>
<evidence type="ECO:0000313" key="5">
    <source>
        <dbReference type="Proteomes" id="UP001242995"/>
    </source>
</evidence>
<proteinExistence type="predicted"/>
<reference evidence="2 4" key="1">
    <citation type="submission" date="2023-07" db="EMBL/GenBank/DDBJ databases">
        <title>Sorghum-associated microbial communities from plants grown in Nebraska, USA.</title>
        <authorList>
            <person name="Schachtman D."/>
        </authorList>
    </citation>
    <scope>NUCLEOTIDE SEQUENCE</scope>
    <source>
        <strain evidence="2">DS1006</strain>
        <strain evidence="3 4">DS1016</strain>
    </source>
</reference>